<dbReference type="PANTHER" id="PTHR46796:SF2">
    <property type="entry name" value="TRANSCRIPTIONAL REGULATORY PROTEIN"/>
    <property type="match status" value="1"/>
</dbReference>
<dbReference type="Gene3D" id="1.10.10.60">
    <property type="entry name" value="Homeodomain-like"/>
    <property type="match status" value="1"/>
</dbReference>
<dbReference type="InterPro" id="IPR009057">
    <property type="entry name" value="Homeodomain-like_sf"/>
</dbReference>
<keyword evidence="2" id="KW-0238">DNA-binding</keyword>
<evidence type="ECO:0000313" key="6">
    <source>
        <dbReference type="Proteomes" id="UP001342826"/>
    </source>
</evidence>
<dbReference type="InterPro" id="IPR003313">
    <property type="entry name" value="AraC-bd"/>
</dbReference>
<dbReference type="InterPro" id="IPR018060">
    <property type="entry name" value="HTH_AraC"/>
</dbReference>
<protein>
    <submittedName>
        <fullName evidence="5">AraC family transcriptional regulator</fullName>
    </submittedName>
</protein>
<dbReference type="InterPro" id="IPR050204">
    <property type="entry name" value="AraC_XylS_family_regulators"/>
</dbReference>
<keyword evidence="6" id="KW-1185">Reference proteome</keyword>
<keyword evidence="1" id="KW-0805">Transcription regulation</keyword>
<dbReference type="PROSITE" id="PS01124">
    <property type="entry name" value="HTH_ARAC_FAMILY_2"/>
    <property type="match status" value="1"/>
</dbReference>
<name>A0ABU6NSB9_9BACI</name>
<dbReference type="SUPFAM" id="SSF51215">
    <property type="entry name" value="Regulatory protein AraC"/>
    <property type="match status" value="1"/>
</dbReference>
<evidence type="ECO:0000259" key="4">
    <source>
        <dbReference type="PROSITE" id="PS01124"/>
    </source>
</evidence>
<dbReference type="SMART" id="SM00342">
    <property type="entry name" value="HTH_ARAC"/>
    <property type="match status" value="1"/>
</dbReference>
<feature type="domain" description="HTH araC/xylS-type" evidence="4">
    <location>
        <begin position="153"/>
        <end position="253"/>
    </location>
</feature>
<dbReference type="SUPFAM" id="SSF46689">
    <property type="entry name" value="Homeodomain-like"/>
    <property type="match status" value="1"/>
</dbReference>
<sequence length="255" mass="30046">MNQFFYKKQKRIKALSASITDFSYKKHSHGEYAIGVTKRGIQHYHLDGNLQLSHKNGIMFFNPEQLHDGTAHDEQGLDYIMLYLEPSLFLEAMEQKDYIRFSTPVVYNHNIQQHVMNLAEAVLTEADECICDDLLFNLADNLTINTNKIQNQDTLIKKMKEDIQHNIKRLSVESISEKFSMSKFQFIRFFKLQTGITPYQFYLNNKVDYARKFIEQEKDAYLAVSECDFVDLTHLNRQFKRVYGLTAIDYLKQIR</sequence>
<reference evidence="5 6" key="1">
    <citation type="submission" date="2023-03" db="EMBL/GenBank/DDBJ databases">
        <title>Bacillus Genome Sequencing.</title>
        <authorList>
            <person name="Dunlap C."/>
        </authorList>
    </citation>
    <scope>NUCLEOTIDE SEQUENCE [LARGE SCALE GENOMIC DNA]</scope>
    <source>
        <strain evidence="5 6">NRS-1717</strain>
    </source>
</reference>
<dbReference type="Proteomes" id="UP001342826">
    <property type="component" value="Unassembled WGS sequence"/>
</dbReference>
<evidence type="ECO:0000256" key="2">
    <source>
        <dbReference type="ARBA" id="ARBA00023125"/>
    </source>
</evidence>
<keyword evidence="3" id="KW-0804">Transcription</keyword>
<evidence type="ECO:0000256" key="3">
    <source>
        <dbReference type="ARBA" id="ARBA00023163"/>
    </source>
</evidence>
<gene>
    <name evidence="5" type="ORF">P9271_01535</name>
</gene>
<accession>A0ABU6NSB9</accession>
<evidence type="ECO:0000313" key="5">
    <source>
        <dbReference type="EMBL" id="MED4400042.1"/>
    </source>
</evidence>
<organism evidence="5 6">
    <name type="scientific">Metabacillus fastidiosus</name>
    <dbReference type="NCBI Taxonomy" id="1458"/>
    <lineage>
        <taxon>Bacteria</taxon>
        <taxon>Bacillati</taxon>
        <taxon>Bacillota</taxon>
        <taxon>Bacilli</taxon>
        <taxon>Bacillales</taxon>
        <taxon>Bacillaceae</taxon>
        <taxon>Metabacillus</taxon>
    </lineage>
</organism>
<comment type="caution">
    <text evidence="5">The sequence shown here is derived from an EMBL/GenBank/DDBJ whole genome shotgun (WGS) entry which is preliminary data.</text>
</comment>
<dbReference type="Pfam" id="PF02311">
    <property type="entry name" value="AraC_binding"/>
    <property type="match status" value="1"/>
</dbReference>
<dbReference type="Pfam" id="PF12833">
    <property type="entry name" value="HTH_18"/>
    <property type="match status" value="1"/>
</dbReference>
<dbReference type="InterPro" id="IPR037923">
    <property type="entry name" value="HTH-like"/>
</dbReference>
<dbReference type="GeneID" id="301141230"/>
<dbReference type="EMBL" id="JARTFS010000001">
    <property type="protein sequence ID" value="MED4400042.1"/>
    <property type="molecule type" value="Genomic_DNA"/>
</dbReference>
<proteinExistence type="predicted"/>
<dbReference type="PANTHER" id="PTHR46796">
    <property type="entry name" value="HTH-TYPE TRANSCRIPTIONAL ACTIVATOR RHAS-RELATED"/>
    <property type="match status" value="1"/>
</dbReference>
<dbReference type="RefSeq" id="WP_066229667.1">
    <property type="nucleotide sequence ID" value="NZ_JARTFQ010000005.1"/>
</dbReference>
<evidence type="ECO:0000256" key="1">
    <source>
        <dbReference type="ARBA" id="ARBA00023015"/>
    </source>
</evidence>